<name>A0A552UG73_9SPHN</name>
<dbReference type="InterPro" id="IPR006342">
    <property type="entry name" value="FkbM_mtfrase"/>
</dbReference>
<organism evidence="2 3">
    <name type="scientific">Glacieibacterium frigidum</name>
    <dbReference type="NCBI Taxonomy" id="2593303"/>
    <lineage>
        <taxon>Bacteria</taxon>
        <taxon>Pseudomonadati</taxon>
        <taxon>Pseudomonadota</taxon>
        <taxon>Alphaproteobacteria</taxon>
        <taxon>Sphingomonadales</taxon>
        <taxon>Sphingosinicellaceae</taxon>
        <taxon>Glacieibacterium</taxon>
    </lineage>
</organism>
<dbReference type="NCBIfam" id="TIGR01444">
    <property type="entry name" value="fkbM_fam"/>
    <property type="match status" value="1"/>
</dbReference>
<sequence>MSTADLWRRIAARLQPGAASFEAVEQAERAFYHQTVRPGMTVFDVGAHLGELSRLFASLAVGGTVHAFEANPGVAAELRENIRGIANLVVNAVAVSDHAGSVQLHSYDGPFRAFNSLADRPFADYGIDPGPVRRDTVPATTIDDYCAANAIRSIDLLKIDVEGAELQVLRGARAMLAESRIACVIFEFGQATFDMGNTPAALAAFLTDCGYKLENLIANEPLWPGGSDVRTARFAMHIARP</sequence>
<dbReference type="GO" id="GO:0008168">
    <property type="term" value="F:methyltransferase activity"/>
    <property type="evidence" value="ECO:0007669"/>
    <property type="project" value="UniProtKB-KW"/>
</dbReference>
<evidence type="ECO:0000259" key="1">
    <source>
        <dbReference type="Pfam" id="PF05050"/>
    </source>
</evidence>
<gene>
    <name evidence="2" type="ORF">FMM06_03075</name>
</gene>
<accession>A0A552UG73</accession>
<dbReference type="PANTHER" id="PTHR34203:SF15">
    <property type="entry name" value="SLL1173 PROTEIN"/>
    <property type="match status" value="1"/>
</dbReference>
<proteinExistence type="predicted"/>
<dbReference type="Proteomes" id="UP000317894">
    <property type="component" value="Unassembled WGS sequence"/>
</dbReference>
<dbReference type="InterPro" id="IPR052514">
    <property type="entry name" value="SAM-dependent_MTase"/>
</dbReference>
<evidence type="ECO:0000313" key="2">
    <source>
        <dbReference type="EMBL" id="TRW17197.1"/>
    </source>
</evidence>
<keyword evidence="2" id="KW-0808">Transferase</keyword>
<evidence type="ECO:0000313" key="3">
    <source>
        <dbReference type="Proteomes" id="UP000317894"/>
    </source>
</evidence>
<keyword evidence="2" id="KW-0489">Methyltransferase</keyword>
<protein>
    <submittedName>
        <fullName evidence="2">FkbM family methyltransferase</fullName>
    </submittedName>
</protein>
<dbReference type="Pfam" id="PF05050">
    <property type="entry name" value="Methyltransf_21"/>
    <property type="match status" value="1"/>
</dbReference>
<comment type="caution">
    <text evidence="2">The sequence shown here is derived from an EMBL/GenBank/DDBJ whole genome shotgun (WGS) entry which is preliminary data.</text>
</comment>
<dbReference type="PANTHER" id="PTHR34203">
    <property type="entry name" value="METHYLTRANSFERASE, FKBM FAMILY PROTEIN"/>
    <property type="match status" value="1"/>
</dbReference>
<dbReference type="Gene3D" id="3.40.50.150">
    <property type="entry name" value="Vaccinia Virus protein VP39"/>
    <property type="match status" value="1"/>
</dbReference>
<dbReference type="EMBL" id="VJWA01000001">
    <property type="protein sequence ID" value="TRW17197.1"/>
    <property type="molecule type" value="Genomic_DNA"/>
</dbReference>
<dbReference type="InterPro" id="IPR029063">
    <property type="entry name" value="SAM-dependent_MTases_sf"/>
</dbReference>
<dbReference type="AlphaFoldDB" id="A0A552UG73"/>
<reference evidence="2 3" key="1">
    <citation type="submission" date="2019-07" db="EMBL/GenBank/DDBJ databases">
        <title>Novel species isolated from glacier.</title>
        <authorList>
            <person name="Liu Q."/>
            <person name="Xin Y.-H."/>
        </authorList>
    </citation>
    <scope>NUCLEOTIDE SEQUENCE [LARGE SCALE GENOMIC DNA]</scope>
    <source>
        <strain evidence="2 3">LB1R16</strain>
    </source>
</reference>
<keyword evidence="3" id="KW-1185">Reference proteome</keyword>
<feature type="domain" description="Methyltransferase FkbM" evidence="1">
    <location>
        <begin position="44"/>
        <end position="213"/>
    </location>
</feature>
<dbReference type="OrthoDB" id="5679686at2"/>
<dbReference type="GO" id="GO:0032259">
    <property type="term" value="P:methylation"/>
    <property type="evidence" value="ECO:0007669"/>
    <property type="project" value="UniProtKB-KW"/>
</dbReference>
<dbReference type="SUPFAM" id="SSF53335">
    <property type="entry name" value="S-adenosyl-L-methionine-dependent methyltransferases"/>
    <property type="match status" value="1"/>
</dbReference>
<dbReference type="RefSeq" id="WP_143554742.1">
    <property type="nucleotide sequence ID" value="NZ_VJWA01000001.1"/>
</dbReference>